<evidence type="ECO:0000256" key="1">
    <source>
        <dbReference type="SAM" id="MobiDB-lite"/>
    </source>
</evidence>
<feature type="region of interest" description="Disordered" evidence="1">
    <location>
        <begin position="191"/>
        <end position="255"/>
    </location>
</feature>
<feature type="region of interest" description="Disordered" evidence="1">
    <location>
        <begin position="391"/>
        <end position="411"/>
    </location>
</feature>
<feature type="compositionally biased region" description="Polar residues" evidence="1">
    <location>
        <begin position="243"/>
        <end position="255"/>
    </location>
</feature>
<evidence type="ECO:0000313" key="3">
    <source>
        <dbReference type="EMBL" id="VUG20414.1"/>
    </source>
</evidence>
<feature type="compositionally biased region" description="Polar residues" evidence="1">
    <location>
        <begin position="89"/>
        <end position="98"/>
    </location>
</feature>
<dbReference type="Proteomes" id="UP000478008">
    <property type="component" value="Unassembled WGS sequence"/>
</dbReference>
<gene>
    <name evidence="3" type="ORF">DEBR0S8_01178G</name>
    <name evidence="2" type="ORF">HII12_004922</name>
</gene>
<feature type="compositionally biased region" description="Basic and acidic residues" evidence="1">
    <location>
        <begin position="399"/>
        <end position="411"/>
    </location>
</feature>
<feature type="region of interest" description="Disordered" evidence="1">
    <location>
        <begin position="350"/>
        <end position="376"/>
    </location>
</feature>
<reference evidence="2 5" key="2">
    <citation type="journal article" date="2020" name="Appl. Microbiol. Biotechnol.">
        <title>Targeted gene deletion in Brettanomyces bruxellensis with an expression-free CRISPR-Cas9 system.</title>
        <authorList>
            <person name="Varela C."/>
            <person name="Bartel C."/>
            <person name="Onetto C."/>
            <person name="Borneman A."/>
        </authorList>
    </citation>
    <scope>NUCLEOTIDE SEQUENCE [LARGE SCALE GENOMIC DNA]</scope>
    <source>
        <strain evidence="2 5">AWRI1613</strain>
    </source>
</reference>
<name>A0A7D9D0Q1_DEKBR</name>
<keyword evidence="4" id="KW-1185">Reference proteome</keyword>
<dbReference type="Proteomes" id="UP000568158">
    <property type="component" value="Unassembled WGS sequence"/>
</dbReference>
<dbReference type="EMBL" id="CABFWN010000008">
    <property type="protein sequence ID" value="VUG20414.1"/>
    <property type="molecule type" value="Genomic_DNA"/>
</dbReference>
<evidence type="ECO:0000313" key="2">
    <source>
        <dbReference type="EMBL" id="KAF6006729.1"/>
    </source>
</evidence>
<feature type="compositionally biased region" description="Basic and acidic residues" evidence="1">
    <location>
        <begin position="219"/>
        <end position="232"/>
    </location>
</feature>
<feature type="compositionally biased region" description="Polar residues" evidence="1">
    <location>
        <begin position="26"/>
        <end position="38"/>
    </location>
</feature>
<feature type="compositionally biased region" description="Basic and acidic residues" evidence="1">
    <location>
        <begin position="14"/>
        <end position="25"/>
    </location>
</feature>
<dbReference type="AlphaFoldDB" id="A0A7D9D0Q1"/>
<organism evidence="3 4">
    <name type="scientific">Dekkera bruxellensis</name>
    <name type="common">Brettanomyces custersii</name>
    <dbReference type="NCBI Taxonomy" id="5007"/>
    <lineage>
        <taxon>Eukaryota</taxon>
        <taxon>Fungi</taxon>
        <taxon>Dikarya</taxon>
        <taxon>Ascomycota</taxon>
        <taxon>Saccharomycotina</taxon>
        <taxon>Pichiomycetes</taxon>
        <taxon>Pichiales</taxon>
        <taxon>Pichiaceae</taxon>
        <taxon>Brettanomyces</taxon>
    </lineage>
</organism>
<sequence>MSYLQPSTPPSITEVRKSKIRRDSIESNTTDVGSSDSLMQAKAKTPSSRPDLHQHQRQLITPNTPFETYKKPLLSPSKSFRQSEDQKQHTGQLETPRQTPRWGGSTRKRLGDAIEFKKRPEPVNSAGTFLFPLASSTVGTGRNFPELRFRHGPESHLQLGDDLLRPHCADRETQTPHLRMEQSILTVRKVRKPAKGRTLSREEQLMNYTSDEESEDEKPEQGLRKVSKKLEFDEPDLIPGTESMPSVPSTPKNQLTSKDYAYKQYVEEKSGLSDNEELETGKIKPLINPFVGQFEHKSRHMPEEYSRFAHEVELVNQRTGKKVIRSLNEYERSIKPKILFAQENEEDLAEVGAQTPPNKTQIHIPGLGRSSIVEEDDPNEIIRHERIFNPFRGSRGSKRGREPVSRDQNRVEEIEYINQTSGRRVKRKMSPEELAVKPKKLNFDDC</sequence>
<evidence type="ECO:0000313" key="4">
    <source>
        <dbReference type="Proteomes" id="UP000478008"/>
    </source>
</evidence>
<reference evidence="3 4" key="1">
    <citation type="submission" date="2019-07" db="EMBL/GenBank/DDBJ databases">
        <authorList>
            <person name="Friedrich A."/>
            <person name="Schacherer J."/>
        </authorList>
    </citation>
    <scope>NUCLEOTIDE SEQUENCE [LARGE SCALE GENOMIC DNA]</scope>
</reference>
<feature type="region of interest" description="Disordered" evidence="1">
    <location>
        <begin position="1"/>
        <end position="107"/>
    </location>
</feature>
<proteinExistence type="predicted"/>
<protein>
    <submittedName>
        <fullName evidence="3">DEBR0S8_01178g1_1</fullName>
    </submittedName>
</protein>
<feature type="compositionally biased region" description="Polar residues" evidence="1">
    <location>
        <begin position="57"/>
        <end position="66"/>
    </location>
</feature>
<evidence type="ECO:0000313" key="5">
    <source>
        <dbReference type="Proteomes" id="UP000568158"/>
    </source>
</evidence>
<dbReference type="EMBL" id="JABCYN010000047">
    <property type="protein sequence ID" value="KAF6006729.1"/>
    <property type="molecule type" value="Genomic_DNA"/>
</dbReference>
<accession>A0A7D9D0Q1</accession>